<sequence length="266" mass="30111">MLTERLITTVIFVPILFLAVYFGGASFLIFVAGTAILGLTEFYDLQRKRSNPQYEIGIFISFLLCISIYRKIFSPIFILIIFLLLSIIVEMFKAAFSKKKERFSPTVNIATTILGVLYVTFLMSYLFLIREKGVRFLYLLFFGTWCCDAAAYFIGKKWGTFKLIPKVSPKKSLQGAIAGVCASLAVFLVARLWVSDFSLEGSIILGLLTGIFTIFGDLCESFLKRDVETKDSGDFIPGHGGILDRFDSLLFTAPLMYYYLSTYYIY</sequence>
<keyword evidence="16" id="KW-0594">Phospholipid biosynthesis</keyword>
<feature type="transmembrane region" description="Helical" evidence="19">
    <location>
        <begin position="108"/>
        <end position="129"/>
    </location>
</feature>
<reference evidence="21" key="1">
    <citation type="submission" date="2017-09" db="EMBL/GenBank/DDBJ databases">
        <title>Depth-based differentiation of microbial function through sediment-hosted aquifers and enrichment of novel symbionts in the deep terrestrial subsurface.</title>
        <authorList>
            <person name="Probst A.J."/>
            <person name="Ladd B."/>
            <person name="Jarett J.K."/>
            <person name="Geller-Mcgrath D.E."/>
            <person name="Sieber C.M.K."/>
            <person name="Emerson J.B."/>
            <person name="Anantharaman K."/>
            <person name="Thomas B.C."/>
            <person name="Malmstrom R."/>
            <person name="Stieglmeier M."/>
            <person name="Klingl A."/>
            <person name="Woyke T."/>
            <person name="Ryan C.M."/>
            <person name="Banfield J.F."/>
        </authorList>
    </citation>
    <scope>NUCLEOTIDE SEQUENCE [LARGE SCALE GENOMIC DNA]</scope>
</reference>
<keyword evidence="11 18" id="KW-0812">Transmembrane</keyword>
<organism evidence="20 21">
    <name type="scientific">Candidatus Desantisbacteria bacterium CG_4_10_14_0_8_um_filter_48_22</name>
    <dbReference type="NCBI Taxonomy" id="1974543"/>
    <lineage>
        <taxon>Bacteria</taxon>
        <taxon>Candidatus Desantisiibacteriota</taxon>
    </lineage>
</organism>
<protein>
    <recommendedName>
        <fullName evidence="7 18">Phosphatidate cytidylyltransferase</fullName>
        <ecNumber evidence="6 18">2.7.7.41</ecNumber>
    </recommendedName>
</protein>
<evidence type="ECO:0000256" key="4">
    <source>
        <dbReference type="ARBA" id="ARBA00005189"/>
    </source>
</evidence>
<evidence type="ECO:0000256" key="15">
    <source>
        <dbReference type="ARBA" id="ARBA00023136"/>
    </source>
</evidence>
<proteinExistence type="inferred from homology"/>
<keyword evidence="15 19" id="KW-0472">Membrane</keyword>
<evidence type="ECO:0000256" key="2">
    <source>
        <dbReference type="ARBA" id="ARBA00004651"/>
    </source>
</evidence>
<comment type="similarity">
    <text evidence="5 18">Belongs to the CDS family.</text>
</comment>
<keyword evidence="9" id="KW-0444">Lipid biosynthesis</keyword>
<evidence type="ECO:0000256" key="17">
    <source>
        <dbReference type="ARBA" id="ARBA00023264"/>
    </source>
</evidence>
<comment type="pathway">
    <text evidence="3 18">Phospholipid metabolism; CDP-diacylglycerol biosynthesis; CDP-diacylglycerol from sn-glycerol 3-phosphate: step 3/3.</text>
</comment>
<evidence type="ECO:0000256" key="5">
    <source>
        <dbReference type="ARBA" id="ARBA00010185"/>
    </source>
</evidence>
<evidence type="ECO:0000256" key="10">
    <source>
        <dbReference type="ARBA" id="ARBA00022679"/>
    </source>
</evidence>
<comment type="catalytic activity">
    <reaction evidence="1 18">
        <text>a 1,2-diacyl-sn-glycero-3-phosphate + CTP + H(+) = a CDP-1,2-diacyl-sn-glycerol + diphosphate</text>
        <dbReference type="Rhea" id="RHEA:16229"/>
        <dbReference type="ChEBI" id="CHEBI:15378"/>
        <dbReference type="ChEBI" id="CHEBI:33019"/>
        <dbReference type="ChEBI" id="CHEBI:37563"/>
        <dbReference type="ChEBI" id="CHEBI:58332"/>
        <dbReference type="ChEBI" id="CHEBI:58608"/>
        <dbReference type="EC" id="2.7.7.41"/>
    </reaction>
</comment>
<keyword evidence="12 18" id="KW-0548">Nucleotidyltransferase</keyword>
<evidence type="ECO:0000256" key="6">
    <source>
        <dbReference type="ARBA" id="ARBA00012487"/>
    </source>
</evidence>
<feature type="transmembrane region" description="Helical" evidence="19">
    <location>
        <begin position="135"/>
        <end position="154"/>
    </location>
</feature>
<dbReference type="UniPathway" id="UPA00557">
    <property type="reaction ID" value="UER00614"/>
</dbReference>
<dbReference type="EMBL" id="PFMR01000105">
    <property type="protein sequence ID" value="PIZ17572.1"/>
    <property type="molecule type" value="Genomic_DNA"/>
</dbReference>
<evidence type="ECO:0000256" key="3">
    <source>
        <dbReference type="ARBA" id="ARBA00005119"/>
    </source>
</evidence>
<accession>A0A2M7SDI0</accession>
<dbReference type="Proteomes" id="UP000229307">
    <property type="component" value="Unassembled WGS sequence"/>
</dbReference>
<dbReference type="Pfam" id="PF01148">
    <property type="entry name" value="CTP_transf_1"/>
    <property type="match status" value="1"/>
</dbReference>
<keyword evidence="13 19" id="KW-1133">Transmembrane helix</keyword>
<evidence type="ECO:0000313" key="20">
    <source>
        <dbReference type="EMBL" id="PIZ17572.1"/>
    </source>
</evidence>
<keyword evidence="14" id="KW-0443">Lipid metabolism</keyword>
<dbReference type="InterPro" id="IPR000374">
    <property type="entry name" value="PC_trans"/>
</dbReference>
<name>A0A2M7SDI0_9BACT</name>
<dbReference type="EC" id="2.7.7.41" evidence="6 18"/>
<keyword evidence="10 18" id="KW-0808">Transferase</keyword>
<feature type="transmembrane region" description="Helical" evidence="19">
    <location>
        <begin position="6"/>
        <end position="39"/>
    </location>
</feature>
<evidence type="ECO:0000256" key="11">
    <source>
        <dbReference type="ARBA" id="ARBA00022692"/>
    </source>
</evidence>
<dbReference type="GO" id="GO:0005886">
    <property type="term" value="C:plasma membrane"/>
    <property type="evidence" value="ECO:0007669"/>
    <property type="project" value="UniProtKB-SubCell"/>
</dbReference>
<dbReference type="GO" id="GO:0004605">
    <property type="term" value="F:phosphatidate cytidylyltransferase activity"/>
    <property type="evidence" value="ECO:0007669"/>
    <property type="project" value="UniProtKB-EC"/>
</dbReference>
<evidence type="ECO:0000256" key="9">
    <source>
        <dbReference type="ARBA" id="ARBA00022516"/>
    </source>
</evidence>
<feature type="transmembrane region" description="Helical" evidence="19">
    <location>
        <begin position="201"/>
        <end position="223"/>
    </location>
</feature>
<dbReference type="PANTHER" id="PTHR46382:SF1">
    <property type="entry name" value="PHOSPHATIDATE CYTIDYLYLTRANSFERASE"/>
    <property type="match status" value="1"/>
</dbReference>
<comment type="subcellular location">
    <subcellularLocation>
        <location evidence="2">Cell membrane</location>
        <topology evidence="2">Multi-pass membrane protein</topology>
    </subcellularLocation>
</comment>
<evidence type="ECO:0000256" key="16">
    <source>
        <dbReference type="ARBA" id="ARBA00023209"/>
    </source>
</evidence>
<comment type="pathway">
    <text evidence="4">Lipid metabolism.</text>
</comment>
<feature type="transmembrane region" description="Helical" evidence="19">
    <location>
        <begin position="76"/>
        <end position="96"/>
    </location>
</feature>
<feature type="transmembrane region" description="Helical" evidence="19">
    <location>
        <begin position="175"/>
        <end position="195"/>
    </location>
</feature>
<evidence type="ECO:0000256" key="14">
    <source>
        <dbReference type="ARBA" id="ARBA00023098"/>
    </source>
</evidence>
<evidence type="ECO:0000256" key="7">
    <source>
        <dbReference type="ARBA" id="ARBA00019373"/>
    </source>
</evidence>
<keyword evidence="8" id="KW-1003">Cell membrane</keyword>
<evidence type="ECO:0000256" key="13">
    <source>
        <dbReference type="ARBA" id="ARBA00022989"/>
    </source>
</evidence>
<evidence type="ECO:0000256" key="19">
    <source>
        <dbReference type="SAM" id="Phobius"/>
    </source>
</evidence>
<keyword evidence="17" id="KW-1208">Phospholipid metabolism</keyword>
<evidence type="ECO:0000256" key="8">
    <source>
        <dbReference type="ARBA" id="ARBA00022475"/>
    </source>
</evidence>
<evidence type="ECO:0000256" key="12">
    <source>
        <dbReference type="ARBA" id="ARBA00022695"/>
    </source>
</evidence>
<evidence type="ECO:0000256" key="18">
    <source>
        <dbReference type="RuleBase" id="RU003938"/>
    </source>
</evidence>
<evidence type="ECO:0000256" key="1">
    <source>
        <dbReference type="ARBA" id="ARBA00001698"/>
    </source>
</evidence>
<dbReference type="GO" id="GO:0016024">
    <property type="term" value="P:CDP-diacylglycerol biosynthetic process"/>
    <property type="evidence" value="ECO:0007669"/>
    <property type="project" value="UniProtKB-UniPathway"/>
</dbReference>
<gene>
    <name evidence="20" type="ORF">COY52_03870</name>
</gene>
<dbReference type="AlphaFoldDB" id="A0A2M7SDI0"/>
<evidence type="ECO:0000313" key="21">
    <source>
        <dbReference type="Proteomes" id="UP000229307"/>
    </source>
</evidence>
<dbReference type="PROSITE" id="PS01315">
    <property type="entry name" value="CDS"/>
    <property type="match status" value="1"/>
</dbReference>
<comment type="caution">
    <text evidence="20">The sequence shown here is derived from an EMBL/GenBank/DDBJ whole genome shotgun (WGS) entry which is preliminary data.</text>
</comment>
<dbReference type="PANTHER" id="PTHR46382">
    <property type="entry name" value="PHOSPHATIDATE CYTIDYLYLTRANSFERASE"/>
    <property type="match status" value="1"/>
</dbReference>